<organism evidence="3">
    <name type="scientific">Magallana gigas</name>
    <name type="common">Pacific oyster</name>
    <name type="synonym">Crassostrea gigas</name>
    <dbReference type="NCBI Taxonomy" id="29159"/>
    <lineage>
        <taxon>Eukaryota</taxon>
        <taxon>Metazoa</taxon>
        <taxon>Spiralia</taxon>
        <taxon>Lophotrochozoa</taxon>
        <taxon>Mollusca</taxon>
        <taxon>Bivalvia</taxon>
        <taxon>Autobranchia</taxon>
        <taxon>Pteriomorphia</taxon>
        <taxon>Ostreida</taxon>
        <taxon>Ostreoidea</taxon>
        <taxon>Ostreidae</taxon>
        <taxon>Magallana</taxon>
    </lineage>
</organism>
<proteinExistence type="inferred from homology"/>
<dbReference type="AlphaFoldDB" id="K1S1G9"/>
<accession>K1S1G9</accession>
<feature type="domain" description="Impact N-terminal" evidence="2">
    <location>
        <begin position="26"/>
        <end position="127"/>
    </location>
</feature>
<name>K1S1G9_MAGGI</name>
<evidence type="ECO:0000313" key="3">
    <source>
        <dbReference type="EMBL" id="EKC41071.1"/>
    </source>
</evidence>
<dbReference type="PANTHER" id="PTHR16301">
    <property type="entry name" value="IMPACT-RELATED"/>
    <property type="match status" value="1"/>
</dbReference>
<evidence type="ECO:0000256" key="1">
    <source>
        <dbReference type="ARBA" id="ARBA00007665"/>
    </source>
</evidence>
<dbReference type="EMBL" id="JH817887">
    <property type="protein sequence ID" value="EKC41071.1"/>
    <property type="molecule type" value="Genomic_DNA"/>
</dbReference>
<dbReference type="InterPro" id="IPR023582">
    <property type="entry name" value="Impact"/>
</dbReference>
<dbReference type="HOGENOM" id="CLU_1908691_0_0_1"/>
<dbReference type="InParanoid" id="K1S1G9"/>
<dbReference type="GO" id="GO:0140469">
    <property type="term" value="P:GCN2-mediated signaling"/>
    <property type="evidence" value="ECO:0007669"/>
    <property type="project" value="TreeGrafter"/>
</dbReference>
<dbReference type="GO" id="GO:0006446">
    <property type="term" value="P:regulation of translational initiation"/>
    <property type="evidence" value="ECO:0007669"/>
    <property type="project" value="TreeGrafter"/>
</dbReference>
<dbReference type="InterPro" id="IPR036956">
    <property type="entry name" value="Impact_N_sf"/>
</dbReference>
<dbReference type="Pfam" id="PF01205">
    <property type="entry name" value="Impact_N"/>
    <property type="match status" value="1"/>
</dbReference>
<dbReference type="SUPFAM" id="SSF54211">
    <property type="entry name" value="Ribosomal protein S5 domain 2-like"/>
    <property type="match status" value="1"/>
</dbReference>
<dbReference type="GO" id="GO:0005737">
    <property type="term" value="C:cytoplasm"/>
    <property type="evidence" value="ECO:0007669"/>
    <property type="project" value="TreeGrafter"/>
</dbReference>
<sequence>MDEDEKQKYESLDTVTSGPVTEAGNKFSATAAEVDTYAKVRSFYKKVVSDPECAREDHNIIVYRFRDKSGKIHEDYQDDGEYGAGRKILKAMHDNNVENAAVVVTRVFAKHIGLRRFSIMEEVAIAALRKLSD</sequence>
<protein>
    <submittedName>
        <fullName evidence="3">IMPACT-like protein</fullName>
    </submittedName>
</protein>
<gene>
    <name evidence="3" type="ORF">CGI_10024914</name>
</gene>
<evidence type="ECO:0000259" key="2">
    <source>
        <dbReference type="Pfam" id="PF01205"/>
    </source>
</evidence>
<comment type="similarity">
    <text evidence="1">Belongs to the IMPACT family.</text>
</comment>
<dbReference type="Gene3D" id="3.30.230.30">
    <property type="entry name" value="Impact, N-terminal domain"/>
    <property type="match status" value="1"/>
</dbReference>
<dbReference type="PANTHER" id="PTHR16301:SF25">
    <property type="entry name" value="PROTEIN IMPACT"/>
    <property type="match status" value="1"/>
</dbReference>
<reference evidence="3" key="1">
    <citation type="journal article" date="2012" name="Nature">
        <title>The oyster genome reveals stress adaptation and complexity of shell formation.</title>
        <authorList>
            <person name="Zhang G."/>
            <person name="Fang X."/>
            <person name="Guo X."/>
            <person name="Li L."/>
            <person name="Luo R."/>
            <person name="Xu F."/>
            <person name="Yang P."/>
            <person name="Zhang L."/>
            <person name="Wang X."/>
            <person name="Qi H."/>
            <person name="Xiong Z."/>
            <person name="Que H."/>
            <person name="Xie Y."/>
            <person name="Holland P.W."/>
            <person name="Paps J."/>
            <person name="Zhu Y."/>
            <person name="Wu F."/>
            <person name="Chen Y."/>
            <person name="Wang J."/>
            <person name="Peng C."/>
            <person name="Meng J."/>
            <person name="Yang L."/>
            <person name="Liu J."/>
            <person name="Wen B."/>
            <person name="Zhang N."/>
            <person name="Huang Z."/>
            <person name="Zhu Q."/>
            <person name="Feng Y."/>
            <person name="Mount A."/>
            <person name="Hedgecock D."/>
            <person name="Xu Z."/>
            <person name="Liu Y."/>
            <person name="Domazet-Loso T."/>
            <person name="Du Y."/>
            <person name="Sun X."/>
            <person name="Zhang S."/>
            <person name="Liu B."/>
            <person name="Cheng P."/>
            <person name="Jiang X."/>
            <person name="Li J."/>
            <person name="Fan D."/>
            <person name="Wang W."/>
            <person name="Fu W."/>
            <person name="Wang T."/>
            <person name="Wang B."/>
            <person name="Zhang J."/>
            <person name="Peng Z."/>
            <person name="Li Y."/>
            <person name="Li N."/>
            <person name="Wang J."/>
            <person name="Chen M."/>
            <person name="He Y."/>
            <person name="Tan F."/>
            <person name="Song X."/>
            <person name="Zheng Q."/>
            <person name="Huang R."/>
            <person name="Yang H."/>
            <person name="Du X."/>
            <person name="Chen L."/>
            <person name="Yang M."/>
            <person name="Gaffney P.M."/>
            <person name="Wang S."/>
            <person name="Luo L."/>
            <person name="She Z."/>
            <person name="Ming Y."/>
            <person name="Huang W."/>
            <person name="Zhang S."/>
            <person name="Huang B."/>
            <person name="Zhang Y."/>
            <person name="Qu T."/>
            <person name="Ni P."/>
            <person name="Miao G."/>
            <person name="Wang J."/>
            <person name="Wang Q."/>
            <person name="Steinberg C.E."/>
            <person name="Wang H."/>
            <person name="Li N."/>
            <person name="Qian L."/>
            <person name="Zhang G."/>
            <person name="Li Y."/>
            <person name="Yang H."/>
            <person name="Liu X."/>
            <person name="Wang J."/>
            <person name="Yin Y."/>
            <person name="Wang J."/>
        </authorList>
    </citation>
    <scope>NUCLEOTIDE SEQUENCE [LARGE SCALE GENOMIC DNA]</scope>
    <source>
        <strain evidence="3">05x7-T-G4-1.051#20</strain>
    </source>
</reference>
<dbReference type="InterPro" id="IPR001498">
    <property type="entry name" value="Impact_N"/>
</dbReference>
<dbReference type="InterPro" id="IPR020568">
    <property type="entry name" value="Ribosomal_Su5_D2-typ_SF"/>
</dbReference>